<dbReference type="RefSeq" id="WP_151621643.1">
    <property type="nucleotide sequence ID" value="NZ_WBXO01000013.1"/>
</dbReference>
<keyword evidence="4" id="KW-1185">Reference proteome</keyword>
<organism evidence="3 4">
    <name type="scientific">Heliorestis acidaminivorans</name>
    <dbReference type="NCBI Taxonomy" id="553427"/>
    <lineage>
        <taxon>Bacteria</taxon>
        <taxon>Bacillati</taxon>
        <taxon>Bacillota</taxon>
        <taxon>Clostridia</taxon>
        <taxon>Eubacteriales</taxon>
        <taxon>Heliobacteriaceae</taxon>
        <taxon>Heliorestis</taxon>
    </lineage>
</organism>
<evidence type="ECO:0000313" key="4">
    <source>
        <dbReference type="Proteomes" id="UP000468766"/>
    </source>
</evidence>
<feature type="region of interest" description="Disordered" evidence="1">
    <location>
        <begin position="74"/>
        <end position="103"/>
    </location>
</feature>
<evidence type="ECO:0000259" key="2">
    <source>
        <dbReference type="Pfam" id="PF05239"/>
    </source>
</evidence>
<sequence>MLKGRDLLQRPLLESPTGKVLGHITDLVIETEKAKITGLAIETEDHKRKKLLWNKIHIEDDLIYLTAKLDEAEEKEVDEVQEAHEEQERPEVQEESKSLNLSQLRGHNVTTESGKELGEVGDIIFDKDHGKIVALEVSDGLFQDLLTGRLQLPWPDIIHCTTEDITVSNDWKDAW</sequence>
<dbReference type="Proteomes" id="UP000468766">
    <property type="component" value="Unassembled WGS sequence"/>
</dbReference>
<feature type="compositionally biased region" description="Basic and acidic residues" evidence="1">
    <location>
        <begin position="81"/>
        <end position="97"/>
    </location>
</feature>
<dbReference type="InterPro" id="IPR027275">
    <property type="entry name" value="PRC-brl_dom"/>
</dbReference>
<proteinExistence type="predicted"/>
<dbReference type="Pfam" id="PF05239">
    <property type="entry name" value="PRC"/>
    <property type="match status" value="2"/>
</dbReference>
<dbReference type="PANTHER" id="PTHR38137">
    <property type="entry name" value="PRC-BARREL DOMAIN PROTEIN"/>
    <property type="match status" value="1"/>
</dbReference>
<dbReference type="PANTHER" id="PTHR38137:SF1">
    <property type="entry name" value="PRC-BARREL DOMAIN-CONTAINING PROTEIN"/>
    <property type="match status" value="1"/>
</dbReference>
<dbReference type="OrthoDB" id="1707618at2"/>
<dbReference type="InterPro" id="IPR011033">
    <property type="entry name" value="PRC_barrel-like_sf"/>
</dbReference>
<evidence type="ECO:0000313" key="3">
    <source>
        <dbReference type="EMBL" id="KAB2951276.1"/>
    </source>
</evidence>
<gene>
    <name evidence="3" type="ORF">F9B85_12980</name>
</gene>
<feature type="domain" description="PRC-barrel" evidence="2">
    <location>
        <begin position="4"/>
        <end position="67"/>
    </location>
</feature>
<dbReference type="Gene3D" id="2.30.30.240">
    <property type="entry name" value="PRC-barrel domain"/>
    <property type="match status" value="1"/>
</dbReference>
<accession>A0A6I0ERH3</accession>
<evidence type="ECO:0000256" key="1">
    <source>
        <dbReference type="SAM" id="MobiDB-lite"/>
    </source>
</evidence>
<dbReference type="EMBL" id="WBXO01000013">
    <property type="protein sequence ID" value="KAB2951276.1"/>
    <property type="molecule type" value="Genomic_DNA"/>
</dbReference>
<dbReference type="SUPFAM" id="SSF50346">
    <property type="entry name" value="PRC-barrel domain"/>
    <property type="match status" value="2"/>
</dbReference>
<reference evidence="3 4" key="1">
    <citation type="submission" date="2019-10" db="EMBL/GenBank/DDBJ databases">
        <title>Whole-genome sequence of the extremophile Heliorestis acidaminivorans DSM 24790.</title>
        <authorList>
            <person name="Kyndt J.A."/>
            <person name="Meyer T.E."/>
        </authorList>
    </citation>
    <scope>NUCLEOTIDE SEQUENCE [LARGE SCALE GENOMIC DNA]</scope>
    <source>
        <strain evidence="3 4">DSM 24790</strain>
    </source>
</reference>
<feature type="domain" description="PRC-barrel" evidence="2">
    <location>
        <begin position="100"/>
        <end position="170"/>
    </location>
</feature>
<comment type="caution">
    <text evidence="3">The sequence shown here is derived from an EMBL/GenBank/DDBJ whole genome shotgun (WGS) entry which is preliminary data.</text>
</comment>
<dbReference type="AlphaFoldDB" id="A0A6I0ERH3"/>
<protein>
    <recommendedName>
        <fullName evidence="2">PRC-barrel domain-containing protein</fullName>
    </recommendedName>
</protein>
<name>A0A6I0ERH3_9FIRM</name>